<organism evidence="2 3">
    <name type="scientific">Helicobacter cholecystus</name>
    <dbReference type="NCBI Taxonomy" id="45498"/>
    <lineage>
        <taxon>Bacteria</taxon>
        <taxon>Pseudomonadati</taxon>
        <taxon>Campylobacterota</taxon>
        <taxon>Epsilonproteobacteria</taxon>
        <taxon>Campylobacterales</taxon>
        <taxon>Helicobacteraceae</taxon>
        <taxon>Helicobacter</taxon>
    </lineage>
</organism>
<dbReference type="RefSeq" id="WP_104725122.1">
    <property type="nucleotide sequence ID" value="NZ_FZNE01000015.1"/>
</dbReference>
<comment type="caution">
    <text evidence="2">The sequence shown here is derived from an EMBL/GenBank/DDBJ whole genome shotgun (WGS) entry which is preliminary data.</text>
</comment>
<dbReference type="InterPro" id="IPR006315">
    <property type="entry name" value="OM_autotransptr_brl_dom"/>
</dbReference>
<dbReference type="Gene3D" id="2.160.20.20">
    <property type="match status" value="1"/>
</dbReference>
<dbReference type="PROSITE" id="PS51208">
    <property type="entry name" value="AUTOTRANSPORTER"/>
    <property type="match status" value="1"/>
</dbReference>
<dbReference type="OrthoDB" id="5316376at2"/>
<evidence type="ECO:0000313" key="2">
    <source>
        <dbReference type="EMBL" id="RDU69284.1"/>
    </source>
</evidence>
<dbReference type="Gene3D" id="2.40.128.130">
    <property type="entry name" value="Autotransporter beta-domain"/>
    <property type="match status" value="1"/>
</dbReference>
<name>A0A3D8IXE8_9HELI</name>
<keyword evidence="3" id="KW-1185">Reference proteome</keyword>
<feature type="domain" description="Autotransporter" evidence="1">
    <location>
        <begin position="1536"/>
        <end position="1812"/>
    </location>
</feature>
<reference evidence="2 3" key="1">
    <citation type="submission" date="2018-04" db="EMBL/GenBank/DDBJ databases">
        <title>Novel Campyloabacter and Helicobacter Species and Strains.</title>
        <authorList>
            <person name="Mannion A.J."/>
            <person name="Shen Z."/>
            <person name="Fox J.G."/>
        </authorList>
    </citation>
    <scope>NUCLEOTIDE SEQUENCE [LARGE SCALE GENOMIC DNA]</scope>
    <source>
        <strain evidence="2 3">ATCC 700242</strain>
    </source>
</reference>
<proteinExistence type="predicted"/>
<gene>
    <name evidence="2" type="ORF">CQA62_03865</name>
</gene>
<protein>
    <submittedName>
        <fullName evidence="2">Autotransporter outer membrane beta-barrel domain-containing protein</fullName>
    </submittedName>
</protein>
<dbReference type="SUPFAM" id="SSF103515">
    <property type="entry name" value="Autotransporter"/>
    <property type="match status" value="1"/>
</dbReference>
<dbReference type="NCBIfam" id="TIGR01414">
    <property type="entry name" value="autotrans_barl"/>
    <property type="match status" value="1"/>
</dbReference>
<dbReference type="InterPro" id="IPR005546">
    <property type="entry name" value="Autotransporte_beta"/>
</dbReference>
<evidence type="ECO:0000313" key="3">
    <source>
        <dbReference type="Proteomes" id="UP000257067"/>
    </source>
</evidence>
<dbReference type="InterPro" id="IPR012332">
    <property type="entry name" value="Autotransporter_pectin_lyase_C"/>
</dbReference>
<dbReference type="EMBL" id="NXLU01000003">
    <property type="protein sequence ID" value="RDU69284.1"/>
    <property type="molecule type" value="Genomic_DNA"/>
</dbReference>
<sequence>MRLSPAITLSALLVGGMGYGVDWSITGTETKNINAQQVNGVELTGNGDLTVNSTGNSAIKDMKMFWLTNGASANFNVNNGNLSLDLELLNPNRITNIIKFDVKSNATLTLNTGKNGGAHGVFNGVNTTLSATIANGGVLDGLMSNDGTTSLQINHGGTLSGNVSQTGGRLEATIEGTLDGGISANKNVQQVRLWANQNQNVNTLSSNITGNITIQGGDLGGILKGINLGGSYVQSGGTSDIAFHHSQFNGNTTLSDATTLIHFYATNLKSITTTNGNTTINLKGDINTHTGGSIMEGYTGNGGRTTINLIENSSMQSASQTTGALTIDSTNSNINGSVTGSNAATLNLLLSESMLTGSLSNSGGITTLHSTDSKINGSVTQVGGSLQINMSDTSIGEKITQNGGTLQFIIARNSTISQGMLLTGVAEGNSIPQINFSNTQITNGGLFISQVVGELSGIISDGSTINGGFDQTNRGQVSLQFNNSTLNGGVAVRDGGNIQGNTGQSSNYATVLSFANNSTLNDGVTSNNHSIWLDFDHSVENGNFTFTGGNAYIKGTGQSTLTGDLISQNTATTSLDLRNSTLIGDIRQNNGVQTLTILNQARIKGNIENNNTIVAFELRQGSELQGSYTQNNGFLEWILGGNAIVHQDVTLNNVQTTLGNGRSIDQIETLKGNFTQNGGTLSGNLGGLILEGQFTQNGGTTNIIFRKADFKQETKINDATLSKITFDDESNLKTTTISNSKNPDNTFTLDHKTILEGNFILKDSKVTLGVKNQSKITGSIISNDPDNDLNLDFGGAGNEIGGDLEVKDGNLNGEIAGTTIGGQIKLIDAQTHLHIVDSEVKGGIDITRGYTLLTLQNSTIGTGFTMSQMDGQGRNPTLGLSINEGSKIDGDLRFENTIVALGGFGDNNLITGNLISTNTTLYTGGDNFNQAGHHPSPTSISGLTIQGEFKQESGSLNLIFANQSDIQGKTTLNDGLKSHLTLQNSKLGALEIIKGGDNLIILKDASKQNGAISLTDTTATIKAFGQSVMEGDITVTTPTQTTPHTNIFLDQSTLKGNINQSGGTLNLEYIKNSNMIGSITAGKLDPLSITLDRSSITGDMTIASSNVQINMSNQSLIEGDFALTNNSSFKLNANASTLKGDITHTFNNPQANASEIELNFNNGSIFDNNKLSISGNMVVNSQDSTVNSTKGMDLISGIFNLNLSHSKGVIDSLSTGGNNVINVITSNQSDSQITQTTISDNGNLSLIGQSQAILKGEIKLDGQAKGLINSSENANLKIDINPAPTSTLEIVLNGGIMEGMINQAQPTVGLMTLDSAGAFGGRWIATGDSAIKEFVITNSSANIGNEGLMLADTYTSPISLVDTTRNVGGISRIGMAMIKANTGAPQTGQTAERTIAMSTLDGINGVFRVYTDIGAEASDKITTQKASGSHIMQVYYNPATFTEDIANRYIVVAHVDDNQTTANFEGGSTIVGTQTYKTSLTKVPVANGGFDWILGKTQNAGANYGTKVISSILQSQYRSFAIQTETLRQRMGELRDINRVHGLWGRYTMGNMQTPESDVAIGIEDHFYSAWVGYDQNILDLKGQDFFGFALSYNLLNPQGEDYKGNVHSIGFNFYNTFIARNDFYVDLVIKYILSMANYEISYYSLAQNTPQYLNHKLMFNVEIGKKFKLSESKNYFFLHPEAQVIAGYMFGNEVDFIDFTQTTIASSTSGIAPVILRTGLSAGYSLNQGIKSDFYIGTSLLYETTNGGDVHLDDGNNTVDYSHKGAFKMSIQGGFDILFTDNARIYFQAGTSFFGKTNTTYSINAGARFAFGYKNTRKLIVPSLITPPPPQEPYDPRNIPVITDFTQEDIRNNNASKPKIRGNEDNYFINTRKAYRDKSTIQKTFRNQ</sequence>
<evidence type="ECO:0000259" key="1">
    <source>
        <dbReference type="PROSITE" id="PS51208"/>
    </source>
</evidence>
<accession>A0A3D8IXE8</accession>
<dbReference type="GO" id="GO:0019867">
    <property type="term" value="C:outer membrane"/>
    <property type="evidence" value="ECO:0007669"/>
    <property type="project" value="InterPro"/>
</dbReference>
<dbReference type="InterPro" id="IPR036709">
    <property type="entry name" value="Autotransporte_beta_dom_sf"/>
</dbReference>
<dbReference type="Proteomes" id="UP000257067">
    <property type="component" value="Unassembled WGS sequence"/>
</dbReference>